<evidence type="ECO:0000256" key="2">
    <source>
        <dbReference type="SAM" id="MobiDB-lite"/>
    </source>
</evidence>
<sequence>MHTKRFAIILTINFFIVPIFVLAVDATQSAARDTGAGSAPFAGTADPVTPAPSSVPSQKPPPEFRVQEITEPALPNNAGPNSLGQTPQKPPNTALWAVIVTLTLGALAWAFSKFFAKSNTEKTDDKDDPRCENIKSLLDQKLKDLEDTAKSWPEDKLKDLIIAKTLTEEQKALVAKYEAAKSKYENLKKSADLLRGKYDLCMLKLPSAGQRRFFITGIPTAGKSFLAKRIIKELGGKFISADDLREELENDPKYKSWVNFYLDQDEKTYYTSTNHEQQWQNLVKQSEALWPGILEILDKSDNNEKMVIFEGVNILPHLAKRDLKFPGIVLIGKSFNETFERNKKDPRWGKTEELQKLEAEAFFYGERPHYKEEAEKFGYPVFDDVDGAFKETVKLLK</sequence>
<dbReference type="InterPro" id="IPR027417">
    <property type="entry name" value="P-loop_NTPase"/>
</dbReference>
<dbReference type="AlphaFoldDB" id="A0A0G1H3U5"/>
<keyword evidence="3" id="KW-0812">Transmembrane</keyword>
<dbReference type="EMBL" id="LCHU01000011">
    <property type="protein sequence ID" value="KKT41178.1"/>
    <property type="molecule type" value="Genomic_DNA"/>
</dbReference>
<keyword evidence="3" id="KW-1133">Transmembrane helix</keyword>
<gene>
    <name evidence="4" type="ORF">UW30_C0011G0009</name>
</gene>
<protein>
    <submittedName>
        <fullName evidence="4">Uncharacterized protein</fullName>
    </submittedName>
</protein>
<accession>A0A0G1H3U5</accession>
<evidence type="ECO:0000313" key="5">
    <source>
        <dbReference type="Proteomes" id="UP000034736"/>
    </source>
</evidence>
<name>A0A0G1H3U5_9BACT</name>
<keyword evidence="3" id="KW-0472">Membrane</keyword>
<dbReference type="STRING" id="1618647.UW30_C0011G0009"/>
<keyword evidence="1" id="KW-0175">Coiled coil</keyword>
<evidence type="ECO:0000256" key="1">
    <source>
        <dbReference type="SAM" id="Coils"/>
    </source>
</evidence>
<comment type="caution">
    <text evidence="4">The sequence shown here is derived from an EMBL/GenBank/DDBJ whole genome shotgun (WGS) entry which is preliminary data.</text>
</comment>
<feature type="region of interest" description="Disordered" evidence="2">
    <location>
        <begin position="33"/>
        <end position="63"/>
    </location>
</feature>
<feature type="coiled-coil region" evidence="1">
    <location>
        <begin position="163"/>
        <end position="197"/>
    </location>
</feature>
<reference evidence="4 5" key="1">
    <citation type="journal article" date="2015" name="Nature">
        <title>rRNA introns, odd ribosomes, and small enigmatic genomes across a large radiation of phyla.</title>
        <authorList>
            <person name="Brown C.T."/>
            <person name="Hug L.A."/>
            <person name="Thomas B.C."/>
            <person name="Sharon I."/>
            <person name="Castelle C.J."/>
            <person name="Singh A."/>
            <person name="Wilkins M.J."/>
            <person name="Williams K.H."/>
            <person name="Banfield J.F."/>
        </authorList>
    </citation>
    <scope>NUCLEOTIDE SEQUENCE [LARGE SCALE GENOMIC DNA]</scope>
</reference>
<feature type="transmembrane region" description="Helical" evidence="3">
    <location>
        <begin position="7"/>
        <end position="24"/>
    </location>
</feature>
<dbReference type="Gene3D" id="3.40.50.300">
    <property type="entry name" value="P-loop containing nucleotide triphosphate hydrolases"/>
    <property type="match status" value="1"/>
</dbReference>
<organism evidence="4 5">
    <name type="scientific">Candidatus Giovannonibacteria bacterium GW2011_GWA2_44_13b</name>
    <dbReference type="NCBI Taxonomy" id="1618647"/>
    <lineage>
        <taxon>Bacteria</taxon>
        <taxon>Candidatus Giovannoniibacteriota</taxon>
    </lineage>
</organism>
<evidence type="ECO:0000313" key="4">
    <source>
        <dbReference type="EMBL" id="KKT41178.1"/>
    </source>
</evidence>
<evidence type="ECO:0000256" key="3">
    <source>
        <dbReference type="SAM" id="Phobius"/>
    </source>
</evidence>
<dbReference type="SUPFAM" id="SSF52540">
    <property type="entry name" value="P-loop containing nucleoside triphosphate hydrolases"/>
    <property type="match status" value="1"/>
</dbReference>
<proteinExistence type="predicted"/>
<feature type="transmembrane region" description="Helical" evidence="3">
    <location>
        <begin position="94"/>
        <end position="116"/>
    </location>
</feature>
<dbReference type="Proteomes" id="UP000034736">
    <property type="component" value="Unassembled WGS sequence"/>
</dbReference>